<dbReference type="Pfam" id="PF10910">
    <property type="entry name" value="Phage_gene29"/>
    <property type="match status" value="1"/>
</dbReference>
<gene>
    <name evidence="1" type="ORF">CLAC_09675</name>
</gene>
<dbReference type="AlphaFoldDB" id="A0A0K2H3L7"/>
<evidence type="ECO:0000313" key="2">
    <source>
        <dbReference type="Proteomes" id="UP000058446"/>
    </source>
</evidence>
<dbReference type="PATRIC" id="fig|1408189.4.peg.1940"/>
<organism evidence="1 2">
    <name type="scientific">Corynebacterium lactis RW2-5</name>
    <dbReference type="NCBI Taxonomy" id="1408189"/>
    <lineage>
        <taxon>Bacteria</taxon>
        <taxon>Bacillati</taxon>
        <taxon>Actinomycetota</taxon>
        <taxon>Actinomycetes</taxon>
        <taxon>Mycobacteriales</taxon>
        <taxon>Corynebacteriaceae</taxon>
        <taxon>Corynebacterium</taxon>
    </lineage>
</organism>
<accession>A0A0K2H3L7</accession>
<evidence type="ECO:0008006" key="3">
    <source>
        <dbReference type="Google" id="ProtNLM"/>
    </source>
</evidence>
<keyword evidence="2" id="KW-1185">Reference proteome</keyword>
<name>A0A0K2H3L7_9CORY</name>
<protein>
    <recommendedName>
        <fullName evidence="3">DUF2744 domain-containing protein</fullName>
    </recommendedName>
</protein>
<dbReference type="OrthoDB" id="4419629at2"/>
<dbReference type="KEGG" id="clw:CLAC_09675"/>
<reference evidence="1 2" key="1">
    <citation type="submission" date="2013-10" db="EMBL/GenBank/DDBJ databases">
        <title>Complete genome sequence of Corynebacterium lactis DSM 45799(T), isolated from raw cow milk.</title>
        <authorList>
            <person name="Ruckert C."/>
            <person name="Albersmeier A."/>
            <person name="Lipski A."/>
            <person name="Kalinowski J."/>
        </authorList>
    </citation>
    <scope>NUCLEOTIDE SEQUENCE [LARGE SCALE GENOMIC DNA]</scope>
    <source>
        <strain evidence="1 2">RW2-5</strain>
    </source>
</reference>
<dbReference type="InterPro" id="IPR021226">
    <property type="entry name" value="Phage_gene29"/>
</dbReference>
<proteinExistence type="predicted"/>
<dbReference type="RefSeq" id="WP_053412706.1">
    <property type="nucleotide sequence ID" value="NZ_CP006841.1"/>
</dbReference>
<dbReference type="Proteomes" id="UP000058446">
    <property type="component" value="Chromosome"/>
</dbReference>
<sequence>MSLPTLETTYDKDDPTQFMLWAWVKLTTGKGDFGVPEETAAELSQIFWRRGFRHHPELQMEFYKPPFDGAGWWQGQAGLWLPADEPGVPPEDVVSRPAEIDVIMAALTPEQKTALRKKLHEEGQ</sequence>
<dbReference type="EMBL" id="CP006841">
    <property type="protein sequence ID" value="ALA68645.1"/>
    <property type="molecule type" value="Genomic_DNA"/>
</dbReference>
<evidence type="ECO:0000313" key="1">
    <source>
        <dbReference type="EMBL" id="ALA68645.1"/>
    </source>
</evidence>
<dbReference type="STRING" id="1408189.CLAC_09675"/>